<keyword evidence="2" id="KW-1185">Reference proteome</keyword>
<name>A0AAV7CFH9_ENGPU</name>
<comment type="caution">
    <text evidence="1">The sequence shown here is derived from an EMBL/GenBank/DDBJ whole genome shotgun (WGS) entry which is preliminary data.</text>
</comment>
<dbReference type="AlphaFoldDB" id="A0AAV7CFH9"/>
<sequence>MEPHVYIRKCTYTHSLYKYISCIRCTLWCPKLHTDLTYCFWGKTVMWEICSFATVCCWQGQRLLPSLVEPTALSYQCPAPVTGI</sequence>
<gene>
    <name evidence="1" type="ORF">GDO81_008558</name>
</gene>
<protein>
    <submittedName>
        <fullName evidence="1">Uncharacterized protein</fullName>
    </submittedName>
</protein>
<reference evidence="1" key="1">
    <citation type="thesis" date="2020" institute="ProQuest LLC" country="789 East Eisenhower Parkway, Ann Arbor, MI, USA">
        <title>Comparative Genomics and Chromosome Evolution.</title>
        <authorList>
            <person name="Mudd A.B."/>
        </authorList>
    </citation>
    <scope>NUCLEOTIDE SEQUENCE</scope>
    <source>
        <strain evidence="1">237g6f4</strain>
        <tissue evidence="1">Blood</tissue>
    </source>
</reference>
<evidence type="ECO:0000313" key="2">
    <source>
        <dbReference type="Proteomes" id="UP000824782"/>
    </source>
</evidence>
<evidence type="ECO:0000313" key="1">
    <source>
        <dbReference type="EMBL" id="KAG8583809.1"/>
    </source>
</evidence>
<organism evidence="1 2">
    <name type="scientific">Engystomops pustulosus</name>
    <name type="common">Tungara frog</name>
    <name type="synonym">Physalaemus pustulosus</name>
    <dbReference type="NCBI Taxonomy" id="76066"/>
    <lineage>
        <taxon>Eukaryota</taxon>
        <taxon>Metazoa</taxon>
        <taxon>Chordata</taxon>
        <taxon>Craniata</taxon>
        <taxon>Vertebrata</taxon>
        <taxon>Euteleostomi</taxon>
        <taxon>Amphibia</taxon>
        <taxon>Batrachia</taxon>
        <taxon>Anura</taxon>
        <taxon>Neobatrachia</taxon>
        <taxon>Hyloidea</taxon>
        <taxon>Leptodactylidae</taxon>
        <taxon>Leiuperinae</taxon>
        <taxon>Engystomops</taxon>
    </lineage>
</organism>
<dbReference type="EMBL" id="WNYA01000003">
    <property type="protein sequence ID" value="KAG8583809.1"/>
    <property type="molecule type" value="Genomic_DNA"/>
</dbReference>
<proteinExistence type="predicted"/>
<accession>A0AAV7CFH9</accession>
<dbReference type="Proteomes" id="UP000824782">
    <property type="component" value="Unassembled WGS sequence"/>
</dbReference>